<evidence type="ECO:0000313" key="2">
    <source>
        <dbReference type="EMBL" id="MCO8274855.1"/>
    </source>
</evidence>
<sequence length="128" mass="13956">MVLAAILLLIGLFVLYKGVREWQHVRRLRREGRQAFGTVTSHERKPSGARAVVVSWTDDYGTTHQLTSSQASSVPTIGIGEPVTVRYLAGNPASAYIDERRENVRNVLGMLVLGLGFTAAGVTLFSNS</sequence>
<keyword evidence="1" id="KW-0472">Membrane</keyword>
<reference evidence="2 3" key="1">
    <citation type="submission" date="2022-06" db="EMBL/GenBank/DDBJ databases">
        <title>New Species of the Genus Actinoplanes, ActinopZanes ferrugineus.</title>
        <authorList>
            <person name="Ding P."/>
        </authorList>
    </citation>
    <scope>NUCLEOTIDE SEQUENCE [LARGE SCALE GENOMIC DNA]</scope>
    <source>
        <strain evidence="2 3">TRM88003</strain>
    </source>
</reference>
<organism evidence="2 3">
    <name type="scientific">Paractinoplanes aksuensis</name>
    <dbReference type="NCBI Taxonomy" id="2939490"/>
    <lineage>
        <taxon>Bacteria</taxon>
        <taxon>Bacillati</taxon>
        <taxon>Actinomycetota</taxon>
        <taxon>Actinomycetes</taxon>
        <taxon>Micromonosporales</taxon>
        <taxon>Micromonosporaceae</taxon>
        <taxon>Paractinoplanes</taxon>
    </lineage>
</organism>
<evidence type="ECO:0000313" key="3">
    <source>
        <dbReference type="Proteomes" id="UP001523369"/>
    </source>
</evidence>
<dbReference type="Proteomes" id="UP001523369">
    <property type="component" value="Unassembled WGS sequence"/>
</dbReference>
<accession>A0ABT1DY50</accession>
<feature type="transmembrane region" description="Helical" evidence="1">
    <location>
        <begin position="107"/>
        <end position="125"/>
    </location>
</feature>
<keyword evidence="1" id="KW-1133">Transmembrane helix</keyword>
<comment type="caution">
    <text evidence="2">The sequence shown here is derived from an EMBL/GenBank/DDBJ whole genome shotgun (WGS) entry which is preliminary data.</text>
</comment>
<dbReference type="EMBL" id="JAMYJR010000033">
    <property type="protein sequence ID" value="MCO8274855.1"/>
    <property type="molecule type" value="Genomic_DNA"/>
</dbReference>
<gene>
    <name evidence="2" type="ORF">M1L60_30090</name>
</gene>
<keyword evidence="1" id="KW-0812">Transmembrane</keyword>
<protein>
    <submittedName>
        <fullName evidence="2">DUF3592 domain-containing protein</fullName>
    </submittedName>
</protein>
<keyword evidence="3" id="KW-1185">Reference proteome</keyword>
<dbReference type="RefSeq" id="WP_253240925.1">
    <property type="nucleotide sequence ID" value="NZ_JAMYJR010000033.1"/>
</dbReference>
<name>A0ABT1DY50_9ACTN</name>
<evidence type="ECO:0000256" key="1">
    <source>
        <dbReference type="SAM" id="Phobius"/>
    </source>
</evidence>
<proteinExistence type="predicted"/>